<evidence type="ECO:0000313" key="2">
    <source>
        <dbReference type="Proteomes" id="UP001066276"/>
    </source>
</evidence>
<protein>
    <submittedName>
        <fullName evidence="1">Uncharacterized protein</fullName>
    </submittedName>
</protein>
<evidence type="ECO:0000313" key="1">
    <source>
        <dbReference type="EMBL" id="KAJ1088678.1"/>
    </source>
</evidence>
<proteinExistence type="predicted"/>
<reference evidence="1" key="1">
    <citation type="journal article" date="2022" name="bioRxiv">
        <title>Sequencing and chromosome-scale assembly of the giantPleurodeles waltlgenome.</title>
        <authorList>
            <person name="Brown T."/>
            <person name="Elewa A."/>
            <person name="Iarovenko S."/>
            <person name="Subramanian E."/>
            <person name="Araus A.J."/>
            <person name="Petzold A."/>
            <person name="Susuki M."/>
            <person name="Suzuki K.-i.T."/>
            <person name="Hayashi T."/>
            <person name="Toyoda A."/>
            <person name="Oliveira C."/>
            <person name="Osipova E."/>
            <person name="Leigh N.D."/>
            <person name="Simon A."/>
            <person name="Yun M.H."/>
        </authorList>
    </citation>
    <scope>NUCLEOTIDE SEQUENCE</scope>
    <source>
        <strain evidence="1">20211129_DDA</strain>
        <tissue evidence="1">Liver</tissue>
    </source>
</reference>
<feature type="non-terminal residue" evidence="1">
    <location>
        <position position="1"/>
    </location>
</feature>
<keyword evidence="2" id="KW-1185">Reference proteome</keyword>
<gene>
    <name evidence="1" type="ORF">NDU88_001834</name>
</gene>
<sequence>HPCYGDHGGVEGLQILPDLLLVFLLQPLVLLHVGEDLAHLVLGLLVSLQDISECLLESR</sequence>
<dbReference type="AlphaFoldDB" id="A0AAV7LIM9"/>
<dbReference type="EMBL" id="JANPWB010000015">
    <property type="protein sequence ID" value="KAJ1088678.1"/>
    <property type="molecule type" value="Genomic_DNA"/>
</dbReference>
<organism evidence="1 2">
    <name type="scientific">Pleurodeles waltl</name>
    <name type="common">Iberian ribbed newt</name>
    <dbReference type="NCBI Taxonomy" id="8319"/>
    <lineage>
        <taxon>Eukaryota</taxon>
        <taxon>Metazoa</taxon>
        <taxon>Chordata</taxon>
        <taxon>Craniata</taxon>
        <taxon>Vertebrata</taxon>
        <taxon>Euteleostomi</taxon>
        <taxon>Amphibia</taxon>
        <taxon>Batrachia</taxon>
        <taxon>Caudata</taxon>
        <taxon>Salamandroidea</taxon>
        <taxon>Salamandridae</taxon>
        <taxon>Pleurodelinae</taxon>
        <taxon>Pleurodeles</taxon>
    </lineage>
</organism>
<feature type="non-terminal residue" evidence="1">
    <location>
        <position position="59"/>
    </location>
</feature>
<comment type="caution">
    <text evidence="1">The sequence shown here is derived from an EMBL/GenBank/DDBJ whole genome shotgun (WGS) entry which is preliminary data.</text>
</comment>
<accession>A0AAV7LIM9</accession>
<name>A0AAV7LIM9_PLEWA</name>
<dbReference type="Proteomes" id="UP001066276">
    <property type="component" value="Chromosome 11"/>
</dbReference>